<comment type="caution">
    <text evidence="1">The sequence shown here is derived from an EMBL/GenBank/DDBJ whole genome shotgun (WGS) entry which is preliminary data.</text>
</comment>
<keyword evidence="2" id="KW-1185">Reference proteome</keyword>
<protein>
    <submittedName>
        <fullName evidence="1">Uncharacterized protein</fullName>
    </submittedName>
</protein>
<evidence type="ECO:0000313" key="2">
    <source>
        <dbReference type="Proteomes" id="UP000268094"/>
    </source>
</evidence>
<gene>
    <name evidence="1" type="ORF">D7V88_37740</name>
</gene>
<dbReference type="EMBL" id="RAVZ01000451">
    <property type="protein sequence ID" value="RKG72680.1"/>
    <property type="molecule type" value="Genomic_DNA"/>
</dbReference>
<sequence length="211" mass="24862">MADAAEFEASRRFLEHESCRSEQIADHEAWRRFKAESKVREWIYLCRFSEGIYAWGTCSNTNDRVRKSSLFKPKLTGKYDRRVDYLMLKLIHGAPRLWAFEATGATRTERRLMKSFGQRHCYRGLPGSDRDEISRGIVERFRCTPHYERLGPTTRAGFERYLSEVFFARRRHPTNPKRKFNWGDSLEPGFLRLIGLGELEGPVEEAFLVRF</sequence>
<name>A0A3A8HYY1_9BACT</name>
<dbReference type="AlphaFoldDB" id="A0A3A8HYY1"/>
<proteinExistence type="predicted"/>
<dbReference type="Proteomes" id="UP000268094">
    <property type="component" value="Unassembled WGS sequence"/>
</dbReference>
<accession>A0A3A8HYY1</accession>
<reference evidence="2" key="1">
    <citation type="submission" date="2018-09" db="EMBL/GenBank/DDBJ databases">
        <authorList>
            <person name="Livingstone P.G."/>
            <person name="Whitworth D.E."/>
        </authorList>
    </citation>
    <scope>NUCLEOTIDE SEQUENCE [LARGE SCALE GENOMIC DNA]</scope>
    <source>
        <strain evidence="2">CA054A</strain>
    </source>
</reference>
<organism evidence="1 2">
    <name type="scientific">Corallococcus terminator</name>
    <dbReference type="NCBI Taxonomy" id="2316733"/>
    <lineage>
        <taxon>Bacteria</taxon>
        <taxon>Pseudomonadati</taxon>
        <taxon>Myxococcota</taxon>
        <taxon>Myxococcia</taxon>
        <taxon>Myxococcales</taxon>
        <taxon>Cystobacterineae</taxon>
        <taxon>Myxococcaceae</taxon>
        <taxon>Corallococcus</taxon>
    </lineage>
</organism>
<dbReference type="RefSeq" id="WP_120545398.1">
    <property type="nucleotide sequence ID" value="NZ_RAVZ01000451.1"/>
</dbReference>
<evidence type="ECO:0000313" key="1">
    <source>
        <dbReference type="EMBL" id="RKG72680.1"/>
    </source>
</evidence>